<keyword evidence="1" id="KW-0732">Signal</keyword>
<keyword evidence="3" id="KW-1185">Reference proteome</keyword>
<reference evidence="3" key="1">
    <citation type="journal article" date="2019" name="Int. J. Syst. Evol. Microbiol.">
        <title>The Global Catalogue of Microorganisms (GCM) 10K type strain sequencing project: providing services to taxonomists for standard genome sequencing and annotation.</title>
        <authorList>
            <consortium name="The Broad Institute Genomics Platform"/>
            <consortium name="The Broad Institute Genome Sequencing Center for Infectious Disease"/>
            <person name="Wu L."/>
            <person name="Ma J."/>
        </authorList>
    </citation>
    <scope>NUCLEOTIDE SEQUENCE [LARGE SCALE GENOMIC DNA]</scope>
    <source>
        <strain evidence="3">NBRC 110107</strain>
    </source>
</reference>
<feature type="chain" id="PRO_5046496899" evidence="1">
    <location>
        <begin position="23"/>
        <end position="108"/>
    </location>
</feature>
<protein>
    <submittedName>
        <fullName evidence="2">Uncharacterized protein</fullName>
    </submittedName>
</protein>
<dbReference type="PROSITE" id="PS51257">
    <property type="entry name" value="PROKAR_LIPOPROTEIN"/>
    <property type="match status" value="1"/>
</dbReference>
<accession>A0ABQ6BKM2</accession>
<dbReference type="Proteomes" id="UP001156921">
    <property type="component" value="Unassembled WGS sequence"/>
</dbReference>
<feature type="signal peptide" evidence="1">
    <location>
        <begin position="1"/>
        <end position="22"/>
    </location>
</feature>
<evidence type="ECO:0000313" key="3">
    <source>
        <dbReference type="Proteomes" id="UP001156921"/>
    </source>
</evidence>
<comment type="caution">
    <text evidence="2">The sequence shown here is derived from an EMBL/GenBank/DDBJ whole genome shotgun (WGS) entry which is preliminary data.</text>
</comment>
<gene>
    <name evidence="2" type="ORF">GCM10007859_25070</name>
</gene>
<evidence type="ECO:0000256" key="1">
    <source>
        <dbReference type="SAM" id="SignalP"/>
    </source>
</evidence>
<name>A0ABQ6BKM2_9CAUL</name>
<proteinExistence type="predicted"/>
<evidence type="ECO:0000313" key="2">
    <source>
        <dbReference type="EMBL" id="GLS02483.1"/>
    </source>
</evidence>
<organism evidence="2 3">
    <name type="scientific">Brevundimonas denitrificans</name>
    <dbReference type="NCBI Taxonomy" id="1443434"/>
    <lineage>
        <taxon>Bacteria</taxon>
        <taxon>Pseudomonadati</taxon>
        <taxon>Pseudomonadota</taxon>
        <taxon>Alphaproteobacteria</taxon>
        <taxon>Caulobacterales</taxon>
        <taxon>Caulobacteraceae</taxon>
        <taxon>Brevundimonas</taxon>
    </lineage>
</organism>
<dbReference type="EMBL" id="BSOY01000073">
    <property type="protein sequence ID" value="GLS02483.1"/>
    <property type="molecule type" value="Genomic_DNA"/>
</dbReference>
<sequence>MLKPRWTRIVWLALPGMTASCAASLPPSAEPPRLTLPRAASTPCVLVRLPEAPTQADLEVAYVERGASLVACENARAAAVETLTAERALQDRWRRETAARRRPAIWPW</sequence>
<dbReference type="RefSeq" id="WP_284223361.1">
    <property type="nucleotide sequence ID" value="NZ_BSOY01000073.1"/>
</dbReference>